<sequence>MAGVIDLIDYADYTEEEPNCLYGDVFYSADEENTSNLLNAYYKHNNVEPFLRNEDTKIPLFPTTICHAKDNIRYSYDIDGIVIQFNDLAALKARLHFLLLGKAVGQKLNSNWHVLKKHLPLRDYSAEAISALHKTFGHKLGFVDGGYMLRLSVISALTTNQHPFFKTEVAARANAAQIINSVIGLFTSKFKALGPEQLQRPTIKHTNLNNLKKMVILEEDQSFVLGTLMEAVQELNRDPTQKLIVFLTRFGQKAETPLSIGALLMRKGVHSITCHATCSINAKDPRVDLMWSHYGLQNIVGHRGSLFSVYGMAEAANFQSSLDRHNLTLDHDLMEVFNGANTFSDITFVKIYATTPRVRR</sequence>
<proteinExistence type="predicted"/>
<reference evidence="1 2" key="1">
    <citation type="submission" date="2023-09" db="EMBL/GenBank/DDBJ databases">
        <authorList>
            <person name="Wang M."/>
        </authorList>
    </citation>
    <scope>NUCLEOTIDE SEQUENCE [LARGE SCALE GENOMIC DNA]</scope>
    <source>
        <strain evidence="1">GT-2023</strain>
        <tissue evidence="1">Liver</tissue>
    </source>
</reference>
<name>A0ABR3MWC9_9TELE</name>
<dbReference type="Proteomes" id="UP001558613">
    <property type="component" value="Unassembled WGS sequence"/>
</dbReference>
<gene>
    <name evidence="1" type="ORF">QQF64_031195</name>
</gene>
<protein>
    <submittedName>
        <fullName evidence="1">Uncharacterized protein</fullName>
    </submittedName>
</protein>
<evidence type="ECO:0000313" key="2">
    <source>
        <dbReference type="Proteomes" id="UP001558613"/>
    </source>
</evidence>
<evidence type="ECO:0000313" key="1">
    <source>
        <dbReference type="EMBL" id="KAL1268906.1"/>
    </source>
</evidence>
<keyword evidence="2" id="KW-1185">Reference proteome</keyword>
<comment type="caution">
    <text evidence="1">The sequence shown here is derived from an EMBL/GenBank/DDBJ whole genome shotgun (WGS) entry which is preliminary data.</text>
</comment>
<dbReference type="EMBL" id="JAYMGO010000008">
    <property type="protein sequence ID" value="KAL1268906.1"/>
    <property type="molecule type" value="Genomic_DNA"/>
</dbReference>
<organism evidence="1 2">
    <name type="scientific">Cirrhinus molitorella</name>
    <name type="common">mud carp</name>
    <dbReference type="NCBI Taxonomy" id="172907"/>
    <lineage>
        <taxon>Eukaryota</taxon>
        <taxon>Metazoa</taxon>
        <taxon>Chordata</taxon>
        <taxon>Craniata</taxon>
        <taxon>Vertebrata</taxon>
        <taxon>Euteleostomi</taxon>
        <taxon>Actinopterygii</taxon>
        <taxon>Neopterygii</taxon>
        <taxon>Teleostei</taxon>
        <taxon>Ostariophysi</taxon>
        <taxon>Cypriniformes</taxon>
        <taxon>Cyprinidae</taxon>
        <taxon>Labeoninae</taxon>
        <taxon>Labeonini</taxon>
        <taxon>Cirrhinus</taxon>
    </lineage>
</organism>
<accession>A0ABR3MWC9</accession>